<dbReference type="Proteomes" id="UP000239462">
    <property type="component" value="Chromosome"/>
</dbReference>
<dbReference type="PIRSF" id="PIRSF004932">
    <property type="entry name" value="DNA_bind_Tfx"/>
    <property type="match status" value="1"/>
</dbReference>
<dbReference type="NCBIfam" id="NF003055">
    <property type="entry name" value="PRK03975.1-2"/>
    <property type="match status" value="1"/>
</dbReference>
<dbReference type="HAMAP" id="MF_00620">
    <property type="entry name" value="HTH_type_Tfx"/>
    <property type="match status" value="1"/>
</dbReference>
<evidence type="ECO:0000313" key="8">
    <source>
        <dbReference type="Proteomes" id="UP000239462"/>
    </source>
</evidence>
<comment type="similarity">
    <text evidence="4">Belongs to the Tfx family.</text>
</comment>
<dbReference type="InterPro" id="IPR018384">
    <property type="entry name" value="Tfx_DNA-bd_euryarc"/>
</dbReference>
<sequence>MKSGTMESFLTEIQINVLNLRKRGHTQDEIANIMGTSRANISMIEKRARENIEKARNTLSIYNDIIAPSKIKIDKGTDVFSIPKIIFSKSDQEEIHVNYSSLQIMEFVNQNAQRYIKNRMVVEPFVVTILQNGDIFVHDYEESEENEKMPKKEI</sequence>
<dbReference type="InterPro" id="IPR007630">
    <property type="entry name" value="RNA_pol_sigma70_r4"/>
</dbReference>
<evidence type="ECO:0000256" key="1">
    <source>
        <dbReference type="ARBA" id="ARBA00023015"/>
    </source>
</evidence>
<protein>
    <recommendedName>
        <fullName evidence="4">Putative transcriptional regulatory protein MMJJ_10080</fullName>
    </recommendedName>
</protein>
<dbReference type="Pfam" id="PF14601">
    <property type="entry name" value="TFX_C"/>
    <property type="match status" value="1"/>
</dbReference>
<dbReference type="Gene3D" id="3.30.1190.10">
    <property type="entry name" value="DNA-binding protein Tfx superfamily, archaea"/>
    <property type="match status" value="1"/>
</dbReference>
<dbReference type="NCBIfam" id="NF003056">
    <property type="entry name" value="PRK03975.1-4"/>
    <property type="match status" value="1"/>
</dbReference>
<dbReference type="GO" id="GO:0003677">
    <property type="term" value="F:DNA binding"/>
    <property type="evidence" value="ECO:0007669"/>
    <property type="project" value="UniProtKB-KW"/>
</dbReference>
<proteinExistence type="inferred from homology"/>
<feature type="domain" description="RNA polymerase sigma-70 region 4" evidence="5">
    <location>
        <begin position="10"/>
        <end position="52"/>
    </location>
</feature>
<evidence type="ECO:0000313" key="7">
    <source>
        <dbReference type="EMBL" id="AVB76408.1"/>
    </source>
</evidence>
<dbReference type="AlphaFoldDB" id="A0A2L1CAK3"/>
<evidence type="ECO:0000256" key="3">
    <source>
        <dbReference type="ARBA" id="ARBA00023163"/>
    </source>
</evidence>
<dbReference type="InterPro" id="IPR004645">
    <property type="entry name" value="Tfx_DNA-bd_arc"/>
</dbReference>
<keyword evidence="1 4" id="KW-0805">Transcription regulation</keyword>
<keyword evidence="3 4" id="KW-0804">Transcription</keyword>
<dbReference type="GeneID" id="10981508"/>
<evidence type="ECO:0000256" key="4">
    <source>
        <dbReference type="HAMAP-Rule" id="MF_00620"/>
    </source>
</evidence>
<feature type="domain" description="DNA binding protein Tfx C-terminal" evidence="6">
    <location>
        <begin position="55"/>
        <end position="137"/>
    </location>
</feature>
<dbReference type="EMBL" id="CP026606">
    <property type="protein sequence ID" value="AVB76408.1"/>
    <property type="molecule type" value="Genomic_DNA"/>
</dbReference>
<evidence type="ECO:0000259" key="5">
    <source>
        <dbReference type="Pfam" id="PF04545"/>
    </source>
</evidence>
<dbReference type="GO" id="GO:0006352">
    <property type="term" value="P:DNA-templated transcription initiation"/>
    <property type="evidence" value="ECO:0007669"/>
    <property type="project" value="InterPro"/>
</dbReference>
<dbReference type="SUPFAM" id="SSF89915">
    <property type="entry name" value="DNA-binding protein Tfx"/>
    <property type="match status" value="1"/>
</dbReference>
<dbReference type="InterPro" id="IPR036657">
    <property type="entry name" value="Tfx_DNA-bd_sf_arc"/>
</dbReference>
<gene>
    <name evidence="7" type="ORF">MMJJ_10080</name>
</gene>
<reference evidence="8" key="1">
    <citation type="journal article" date="2018" name="Genome Announc.">
        <title>Complete Genome Sequence of the Methanococcus maripaludis Type Strain JJ (DSM 2067), a Model for Selenoprotein Synthesis in Archaea.</title>
        <authorList>
            <person name="Poehlein A."/>
            <person name="Heym D."/>
            <person name="Quitzke V."/>
            <person name="Fersch J."/>
            <person name="Daniel R."/>
            <person name="Rother M."/>
        </authorList>
    </citation>
    <scope>NUCLEOTIDE SEQUENCE [LARGE SCALE GENOMIC DNA]</scope>
    <source>
        <strain evidence="8">DSM 2067</strain>
    </source>
</reference>
<dbReference type="GO" id="GO:0003700">
    <property type="term" value="F:DNA-binding transcription factor activity"/>
    <property type="evidence" value="ECO:0007669"/>
    <property type="project" value="UniProtKB-UniRule"/>
</dbReference>
<name>A0A2L1CAK3_METMI</name>
<evidence type="ECO:0000259" key="6">
    <source>
        <dbReference type="Pfam" id="PF14601"/>
    </source>
</evidence>
<keyword evidence="2 4" id="KW-0238">DNA-binding</keyword>
<dbReference type="Pfam" id="PF04545">
    <property type="entry name" value="Sigma70_r4"/>
    <property type="match status" value="1"/>
</dbReference>
<dbReference type="KEGG" id="mmad:MMJJ_10080"/>
<dbReference type="RefSeq" id="WP_011170030.1">
    <property type="nucleotide sequence ID" value="NZ_BAAABJ010000001.1"/>
</dbReference>
<dbReference type="InterPro" id="IPR029291">
    <property type="entry name" value="Tfx_C"/>
</dbReference>
<evidence type="ECO:0000256" key="2">
    <source>
        <dbReference type="ARBA" id="ARBA00023125"/>
    </source>
</evidence>
<organism evidence="7 8">
    <name type="scientific">Methanococcus maripaludis</name>
    <name type="common">Methanococcus deltae</name>
    <dbReference type="NCBI Taxonomy" id="39152"/>
    <lineage>
        <taxon>Archaea</taxon>
        <taxon>Methanobacteriati</taxon>
        <taxon>Methanobacteriota</taxon>
        <taxon>Methanomada group</taxon>
        <taxon>Methanococci</taxon>
        <taxon>Methanococcales</taxon>
        <taxon>Methanococcaceae</taxon>
        <taxon>Methanococcus</taxon>
    </lineage>
</organism>
<dbReference type="NCBIfam" id="TIGR00721">
    <property type="entry name" value="tfx"/>
    <property type="match status" value="1"/>
</dbReference>
<accession>A0A2L1CAK3</accession>
<comment type="function">
    <text evidence="4">Putative transcriptional regulator.</text>
</comment>